<keyword evidence="3" id="KW-1185">Reference proteome</keyword>
<organism evidence="2 3">
    <name type="scientific">Actinophytocola xanthii</name>
    <dbReference type="NCBI Taxonomy" id="1912961"/>
    <lineage>
        <taxon>Bacteria</taxon>
        <taxon>Bacillati</taxon>
        <taxon>Actinomycetota</taxon>
        <taxon>Actinomycetes</taxon>
        <taxon>Pseudonocardiales</taxon>
        <taxon>Pseudonocardiaceae</taxon>
    </lineage>
</organism>
<name>A0A1Q8BWX8_9PSEU</name>
<dbReference type="PANTHER" id="PTHR43781">
    <property type="entry name" value="SACCHAROPINE DEHYDROGENASE"/>
    <property type="match status" value="1"/>
</dbReference>
<reference evidence="2 3" key="1">
    <citation type="submission" date="2016-12" db="EMBL/GenBank/DDBJ databases">
        <title>The draft genome sequence of Actinophytocola sp. 11-183.</title>
        <authorList>
            <person name="Wang W."/>
            <person name="Yuan L."/>
        </authorList>
    </citation>
    <scope>NUCLEOTIDE SEQUENCE [LARGE SCALE GENOMIC DNA]</scope>
    <source>
        <strain evidence="2 3">11-183</strain>
    </source>
</reference>
<evidence type="ECO:0000313" key="2">
    <source>
        <dbReference type="EMBL" id="OLF06602.1"/>
    </source>
</evidence>
<dbReference type="InterPro" id="IPR005097">
    <property type="entry name" value="Sacchrp_dh_NADP-bd"/>
</dbReference>
<dbReference type="Pfam" id="PF03435">
    <property type="entry name" value="Sacchrp_dh_NADP"/>
    <property type="match status" value="1"/>
</dbReference>
<protein>
    <submittedName>
        <fullName evidence="2">Saccharopine dehydrogenase</fullName>
    </submittedName>
</protein>
<dbReference type="PANTHER" id="PTHR43781:SF1">
    <property type="entry name" value="SACCHAROPINE DEHYDROGENASE"/>
    <property type="match status" value="1"/>
</dbReference>
<proteinExistence type="predicted"/>
<dbReference type="Proteomes" id="UP000185596">
    <property type="component" value="Unassembled WGS sequence"/>
</dbReference>
<feature type="domain" description="Saccharopine dehydrogenase NADP binding" evidence="1">
    <location>
        <begin position="21"/>
        <end position="140"/>
    </location>
</feature>
<dbReference type="SUPFAM" id="SSF51735">
    <property type="entry name" value="NAD(P)-binding Rossmann-fold domains"/>
    <property type="match status" value="1"/>
</dbReference>
<sequence>MQAHRQDDHAVVTTSNTSVAVFGGYGHTARFVLAELSRHGLTPVLSGRDADRLRKAASEAGLSPDTVRVATAEDPDALDAALAGTAAVLNCAGPFADTAPMVAAAAIRAGIHYLDIGAEQVVALRTLTDLDEAATRAGVVVAPSVSFYGGLGDLLATAAMGDWPAADAVEIAIVLDSWLPTEGTRRTISRNAGRHLAHEGGELVPPPSTPGTREFRDLTLTELSTADQVTIGHHLRVGRIAVHMNARPLDDLADPATPAPAAVDERGRSAQTFLVDVTVTRDGQRRRVTASGQDIYAVTAPLLVGVAVEVLTGRFDGPGARTAAQLVEPTAFLRSLDPEHLRFSGSVH</sequence>
<dbReference type="AlphaFoldDB" id="A0A1Q8BWX8"/>
<evidence type="ECO:0000259" key="1">
    <source>
        <dbReference type="Pfam" id="PF03435"/>
    </source>
</evidence>
<dbReference type="Gene3D" id="3.40.50.720">
    <property type="entry name" value="NAD(P)-binding Rossmann-like Domain"/>
    <property type="match status" value="1"/>
</dbReference>
<dbReference type="InterPro" id="IPR036291">
    <property type="entry name" value="NAD(P)-bd_dom_sf"/>
</dbReference>
<evidence type="ECO:0000313" key="3">
    <source>
        <dbReference type="Proteomes" id="UP000185596"/>
    </source>
</evidence>
<accession>A0A1Q8BWX8</accession>
<gene>
    <name evidence="2" type="ORF">BU204_36305</name>
</gene>
<comment type="caution">
    <text evidence="2">The sequence shown here is derived from an EMBL/GenBank/DDBJ whole genome shotgun (WGS) entry which is preliminary data.</text>
</comment>
<dbReference type="STRING" id="1912961.BU204_36305"/>
<dbReference type="EMBL" id="MSIE01000119">
    <property type="protein sequence ID" value="OLF06602.1"/>
    <property type="molecule type" value="Genomic_DNA"/>
</dbReference>